<dbReference type="NCBIfam" id="NF002142">
    <property type="entry name" value="PRK00979.1-1"/>
    <property type="match status" value="1"/>
</dbReference>
<dbReference type="Pfam" id="PF02007">
    <property type="entry name" value="MtrH"/>
    <property type="match status" value="1"/>
</dbReference>
<reference evidence="4 5" key="1">
    <citation type="submission" date="2019-03" db="EMBL/GenBank/DDBJ databases">
        <title>Sequencing the genomes of 1000 actinobacteria strains.</title>
        <authorList>
            <person name="Klenk H.-P."/>
        </authorList>
    </citation>
    <scope>NUCLEOTIDE SEQUENCE [LARGE SCALE GENOMIC DNA]</scope>
    <source>
        <strain evidence="4 5">DSM 44969</strain>
    </source>
</reference>
<dbReference type="InterPro" id="IPR011005">
    <property type="entry name" value="Dihydropteroate_synth-like_sf"/>
</dbReference>
<keyword evidence="5" id="KW-1185">Reference proteome</keyword>
<dbReference type="Gene3D" id="3.20.20.20">
    <property type="entry name" value="Dihydropteroate synthase-like"/>
    <property type="match status" value="1"/>
</dbReference>
<dbReference type="OrthoDB" id="9553326at2"/>
<keyword evidence="3 4" id="KW-0808">Transferase</keyword>
<accession>A0A4R1HHS9</accession>
<evidence type="ECO:0000256" key="1">
    <source>
        <dbReference type="ARBA" id="ARBA00006230"/>
    </source>
</evidence>
<comment type="similarity">
    <text evidence="1">Belongs to the MtrH family.</text>
</comment>
<dbReference type="PIRSF" id="PIRSF004960">
    <property type="entry name" value="MtrH_MtxH"/>
    <property type="match status" value="1"/>
</dbReference>
<dbReference type="GO" id="GO:0008168">
    <property type="term" value="F:methyltransferase activity"/>
    <property type="evidence" value="ECO:0007669"/>
    <property type="project" value="UniProtKB-KW"/>
</dbReference>
<keyword evidence="2 4" id="KW-0489">Methyltransferase</keyword>
<evidence type="ECO:0000256" key="2">
    <source>
        <dbReference type="ARBA" id="ARBA00022603"/>
    </source>
</evidence>
<dbReference type="RefSeq" id="WP_132430078.1">
    <property type="nucleotide sequence ID" value="NZ_SMFZ01000002.1"/>
</dbReference>
<name>A0A4R1HHS9_PSEEN</name>
<dbReference type="Proteomes" id="UP000295560">
    <property type="component" value="Unassembled WGS sequence"/>
</dbReference>
<gene>
    <name evidence="4" type="ORF">EV378_5299</name>
</gene>
<dbReference type="GO" id="GO:0032259">
    <property type="term" value="P:methylation"/>
    <property type="evidence" value="ECO:0007669"/>
    <property type="project" value="UniProtKB-KW"/>
</dbReference>
<dbReference type="AlphaFoldDB" id="A0A4R1HHS9"/>
<comment type="caution">
    <text evidence="4">The sequence shown here is derived from an EMBL/GenBank/DDBJ whole genome shotgun (WGS) entry which is preliminary data.</text>
</comment>
<dbReference type="SUPFAM" id="SSF51717">
    <property type="entry name" value="Dihydropteroate synthetase-like"/>
    <property type="match status" value="1"/>
</dbReference>
<sequence>MELHEITLGDVTIGGPLGSSTGLMVGSIFYDNHSVVTDAFAGEFDRDRANTLIERADKAAAAHGVQMAYDVIAASPEAIQAFLPFVAERSRAPMLINASEAEVRIAGLETAADLGVLERCVFASLNMDTEDEELDALRKHRPGAVMIMANDGADPSPDGCCTFIEEFYKPMLDDIGVTAPIADLGTMDAPSVGSCMRGIAAVRERFGYPAGCAFSNCISQWTGLRELGREYINYSLGAALVACRAYGGDFLHYGVIEKSRAIAHIAGSAEVFFGFAAQELDGHKLPENHALLKMFKLANEYPS</sequence>
<organism evidence="4 5">
    <name type="scientific">Pseudonocardia endophytica</name>
    <dbReference type="NCBI Taxonomy" id="401976"/>
    <lineage>
        <taxon>Bacteria</taxon>
        <taxon>Bacillati</taxon>
        <taxon>Actinomycetota</taxon>
        <taxon>Actinomycetes</taxon>
        <taxon>Pseudonocardiales</taxon>
        <taxon>Pseudonocardiaceae</taxon>
        <taxon>Pseudonocardia</taxon>
    </lineage>
</organism>
<evidence type="ECO:0000313" key="4">
    <source>
        <dbReference type="EMBL" id="TCK21318.1"/>
    </source>
</evidence>
<protein>
    <submittedName>
        <fullName evidence="4">Tetrahydromethanopterin S-methyltransferase subunit H</fullName>
    </submittedName>
</protein>
<dbReference type="GO" id="GO:0006730">
    <property type="term" value="P:one-carbon metabolic process"/>
    <property type="evidence" value="ECO:0007669"/>
    <property type="project" value="InterPro"/>
</dbReference>
<evidence type="ECO:0000313" key="5">
    <source>
        <dbReference type="Proteomes" id="UP000295560"/>
    </source>
</evidence>
<proteinExistence type="inferred from homology"/>
<dbReference type="EMBL" id="SMFZ01000002">
    <property type="protein sequence ID" value="TCK21318.1"/>
    <property type="molecule type" value="Genomic_DNA"/>
</dbReference>
<evidence type="ECO:0000256" key="3">
    <source>
        <dbReference type="ARBA" id="ARBA00022679"/>
    </source>
</evidence>
<dbReference type="InterPro" id="IPR023467">
    <property type="entry name" value="MeTrfase_MtrH/MtxH"/>
</dbReference>